<dbReference type="InterPro" id="IPR058055">
    <property type="entry name" value="PA-PLA1"/>
</dbReference>
<dbReference type="GO" id="GO:0005737">
    <property type="term" value="C:cytoplasm"/>
    <property type="evidence" value="ECO:0007669"/>
    <property type="project" value="TreeGrafter"/>
</dbReference>
<dbReference type="GO" id="GO:0004620">
    <property type="term" value="F:phospholipase activity"/>
    <property type="evidence" value="ECO:0007669"/>
    <property type="project" value="TreeGrafter"/>
</dbReference>
<dbReference type="SMART" id="SM01127">
    <property type="entry name" value="DDHD"/>
    <property type="match status" value="1"/>
</dbReference>
<protein>
    <recommendedName>
        <fullName evidence="2">DDHD domain-containing protein</fullName>
    </recommendedName>
</protein>
<dbReference type="PANTHER" id="PTHR23509:SF10">
    <property type="entry name" value="LD21067P"/>
    <property type="match status" value="1"/>
</dbReference>
<feature type="region of interest" description="Disordered" evidence="1">
    <location>
        <begin position="121"/>
        <end position="153"/>
    </location>
</feature>
<dbReference type="PANTHER" id="PTHR23509">
    <property type="entry name" value="PA-PL1 PHOSPHOLIPASE FAMILY"/>
    <property type="match status" value="1"/>
</dbReference>
<dbReference type="InParanoid" id="A0A1J7JVW5"/>
<feature type="compositionally biased region" description="Basic residues" evidence="1">
    <location>
        <begin position="121"/>
        <end position="132"/>
    </location>
</feature>
<dbReference type="OrthoDB" id="431378at2759"/>
<keyword evidence="4" id="KW-1185">Reference proteome</keyword>
<organism evidence="3 4">
    <name type="scientific">Coniochaeta ligniaria NRRL 30616</name>
    <dbReference type="NCBI Taxonomy" id="1408157"/>
    <lineage>
        <taxon>Eukaryota</taxon>
        <taxon>Fungi</taxon>
        <taxon>Dikarya</taxon>
        <taxon>Ascomycota</taxon>
        <taxon>Pezizomycotina</taxon>
        <taxon>Sordariomycetes</taxon>
        <taxon>Sordariomycetidae</taxon>
        <taxon>Coniochaetales</taxon>
        <taxon>Coniochaetaceae</taxon>
        <taxon>Coniochaeta</taxon>
    </lineage>
</organism>
<reference evidence="3 4" key="1">
    <citation type="submission" date="2016-10" db="EMBL/GenBank/DDBJ databases">
        <title>Draft genome sequence of Coniochaeta ligniaria NRRL30616, a lignocellulolytic fungus for bioabatement of inhibitors in plant biomass hydrolysates.</title>
        <authorList>
            <consortium name="DOE Joint Genome Institute"/>
            <person name="Jimenez D.J."/>
            <person name="Hector R.E."/>
            <person name="Riley R."/>
            <person name="Sun H."/>
            <person name="Grigoriev I.V."/>
            <person name="Van Elsas J.D."/>
            <person name="Nichols N.N."/>
        </authorList>
    </citation>
    <scope>NUCLEOTIDE SEQUENCE [LARGE SCALE GENOMIC DNA]</scope>
    <source>
        <strain evidence="3 4">NRRL 30616</strain>
    </source>
</reference>
<dbReference type="Proteomes" id="UP000182658">
    <property type="component" value="Unassembled WGS sequence"/>
</dbReference>
<evidence type="ECO:0000313" key="3">
    <source>
        <dbReference type="EMBL" id="OIW34200.1"/>
    </source>
</evidence>
<evidence type="ECO:0000313" key="4">
    <source>
        <dbReference type="Proteomes" id="UP000182658"/>
    </source>
</evidence>
<name>A0A1J7JVW5_9PEZI</name>
<dbReference type="Pfam" id="PF02862">
    <property type="entry name" value="DDHD"/>
    <property type="match status" value="1"/>
</dbReference>
<dbReference type="InterPro" id="IPR004177">
    <property type="entry name" value="DDHD_dom"/>
</dbReference>
<dbReference type="AlphaFoldDB" id="A0A1J7JVW5"/>
<proteinExistence type="predicted"/>
<feature type="domain" description="DDHD" evidence="2">
    <location>
        <begin position="1"/>
        <end position="203"/>
    </location>
</feature>
<gene>
    <name evidence="3" type="ORF">CONLIGDRAFT_214428</name>
</gene>
<sequence length="230" mass="25394">MRSHIFHPSDPIAYRLEPLISKAMSSLKPQALPYTKKGIFGTVALQGLTGIGAKVGQSVSGLWSSFSAGIASSLLNRSLGLTQEDSAAQSVPIPPQGHRLMRSPSKRPASLLLDAHRQLARRRSANPRRRCHTLKDSTAGHSRDPNDTLADSTKPATHAIRWNRHTHNSLRGLYKKKIPFFLSFFLPHKPQDITSLSLKPILFVERQNSPDEGNQSFIVRETAPPKSSVQ</sequence>
<dbReference type="STRING" id="1408157.A0A1J7JVW5"/>
<feature type="region of interest" description="Disordered" evidence="1">
    <location>
        <begin position="209"/>
        <end position="230"/>
    </location>
</feature>
<dbReference type="EMBL" id="KV875094">
    <property type="protein sequence ID" value="OIW34200.1"/>
    <property type="molecule type" value="Genomic_DNA"/>
</dbReference>
<accession>A0A1J7JVW5</accession>
<evidence type="ECO:0000256" key="1">
    <source>
        <dbReference type="SAM" id="MobiDB-lite"/>
    </source>
</evidence>
<dbReference type="GO" id="GO:0046872">
    <property type="term" value="F:metal ion binding"/>
    <property type="evidence" value="ECO:0007669"/>
    <property type="project" value="InterPro"/>
</dbReference>
<evidence type="ECO:0000259" key="2">
    <source>
        <dbReference type="SMART" id="SM01127"/>
    </source>
</evidence>